<sequence>MLYQIYCCLKNWSTFALSSSLEESRPLCFANCSNSFKTSLNLTVSPVLVLVNRTDS</sequence>
<evidence type="ECO:0000259" key="1">
    <source>
        <dbReference type="Pfam" id="PF03921"/>
    </source>
</evidence>
<dbReference type="OrthoDB" id="336077at2"/>
<reference evidence="4 5" key="2">
    <citation type="journal article" date="2019" name="PLoS Negl. Trop. Dis.">
        <title>Revisiting the worldwide diversity of Leptospira species in the environment.</title>
        <authorList>
            <person name="Vincent A.T."/>
            <person name="Schiettekatte O."/>
            <person name="Bourhy P."/>
            <person name="Veyrier F.J."/>
            <person name="Picardeau M."/>
        </authorList>
    </citation>
    <scope>NUCLEOTIDE SEQUENCE [LARGE SCALE GENOMIC DNA]</scope>
    <source>
        <strain evidence="2 4">201702405</strain>
        <strain evidence="5">201702406</strain>
    </source>
</reference>
<reference evidence="3" key="1">
    <citation type="submission" date="2018-10" db="EMBL/GenBank/DDBJ databases">
        <authorList>
            <person name="Vincent A.T."/>
            <person name="Schiettekatte O."/>
            <person name="Bourhy P."/>
            <person name="Veyrier F.J."/>
            <person name="Picardeau M."/>
        </authorList>
    </citation>
    <scope>NUCLEOTIDE SEQUENCE</scope>
    <source>
        <strain evidence="3">201702406</strain>
    </source>
</reference>
<dbReference type="Pfam" id="PF03921">
    <property type="entry name" value="ICAM_N"/>
    <property type="match status" value="1"/>
</dbReference>
<dbReference type="InterPro" id="IPR013768">
    <property type="entry name" value="ICAM_N"/>
</dbReference>
<dbReference type="Proteomes" id="UP000297832">
    <property type="component" value="Unassembled WGS sequence"/>
</dbReference>
<dbReference type="EMBL" id="RQGU01000090">
    <property type="protein sequence ID" value="TGM21464.1"/>
    <property type="molecule type" value="Genomic_DNA"/>
</dbReference>
<dbReference type="Proteomes" id="UP000298057">
    <property type="component" value="Unassembled WGS sequence"/>
</dbReference>
<proteinExistence type="predicted"/>
<gene>
    <name evidence="2" type="ORF">EHQ81_17250</name>
    <name evidence="3" type="ORF">EHQ82_08635</name>
</gene>
<organism evidence="2 4">
    <name type="scientific">Leptospira selangorensis</name>
    <dbReference type="NCBI Taxonomy" id="2484982"/>
    <lineage>
        <taxon>Bacteria</taxon>
        <taxon>Pseudomonadati</taxon>
        <taxon>Spirochaetota</taxon>
        <taxon>Spirochaetia</taxon>
        <taxon>Leptospirales</taxon>
        <taxon>Leptospiraceae</taxon>
        <taxon>Leptospira</taxon>
    </lineage>
</organism>
<dbReference type="EMBL" id="RQGV01000019">
    <property type="protein sequence ID" value="TGM11582.1"/>
    <property type="molecule type" value="Genomic_DNA"/>
</dbReference>
<evidence type="ECO:0000313" key="2">
    <source>
        <dbReference type="EMBL" id="TGM11582.1"/>
    </source>
</evidence>
<protein>
    <recommendedName>
        <fullName evidence="1">Intercellular adhesion molecule N-terminal domain-containing protein</fullName>
    </recommendedName>
</protein>
<name>A0A4R9FUX8_9LEPT</name>
<evidence type="ECO:0000313" key="4">
    <source>
        <dbReference type="Proteomes" id="UP000297832"/>
    </source>
</evidence>
<comment type="caution">
    <text evidence="2">The sequence shown here is derived from an EMBL/GenBank/DDBJ whole genome shotgun (WGS) entry which is preliminary data.</text>
</comment>
<evidence type="ECO:0000313" key="5">
    <source>
        <dbReference type="Proteomes" id="UP000298057"/>
    </source>
</evidence>
<evidence type="ECO:0000313" key="3">
    <source>
        <dbReference type="EMBL" id="TGM21464.1"/>
    </source>
</evidence>
<dbReference type="AlphaFoldDB" id="A0A4R9FUX8"/>
<keyword evidence="5" id="KW-1185">Reference proteome</keyword>
<feature type="domain" description="Intercellular adhesion molecule N-terminal" evidence="1">
    <location>
        <begin position="10"/>
        <end position="44"/>
    </location>
</feature>
<accession>A0A4R9FUX8</accession>